<keyword evidence="2" id="KW-0808">Transferase</keyword>
<keyword evidence="1" id="KW-0175">Coiled coil</keyword>
<dbReference type="PANTHER" id="PTHR45786:SF74">
    <property type="entry name" value="ATP-DEPENDENT DNA HELICASE"/>
    <property type="match status" value="1"/>
</dbReference>
<name>A0A5J4VSM3_9EUKA</name>
<keyword evidence="2" id="KW-0418">Kinase</keyword>
<feature type="non-terminal residue" evidence="2">
    <location>
        <position position="177"/>
    </location>
</feature>
<evidence type="ECO:0000256" key="1">
    <source>
        <dbReference type="SAM" id="Coils"/>
    </source>
</evidence>
<comment type="caution">
    <text evidence="2">The sequence shown here is derived from an EMBL/GenBank/DDBJ whole genome shotgun (WGS) entry which is preliminary data.</text>
</comment>
<dbReference type="EMBL" id="SNRW01005206">
    <property type="protein sequence ID" value="KAA6385571.1"/>
    <property type="molecule type" value="Genomic_DNA"/>
</dbReference>
<proteinExistence type="predicted"/>
<sequence>MIGGKSIFNDCCNHGKVEYPPVPEFNGIMKDIFNKVHPKHLNFMEYIRNYNSALACASFRGDIQVIPGRGPQILRFQGIPMVQVGPLYPEKNNPSYAQLYIVDTREACTRRNTNKANEQCDNELMDFLGQWMEDNNPYAVSFRSMRNKLDEENEAAQNEGKAIQDLQLYFMKKGTGL</sequence>
<evidence type="ECO:0000313" key="2">
    <source>
        <dbReference type="EMBL" id="KAA6385571.1"/>
    </source>
</evidence>
<organism evidence="2 3">
    <name type="scientific">Streblomastix strix</name>
    <dbReference type="NCBI Taxonomy" id="222440"/>
    <lineage>
        <taxon>Eukaryota</taxon>
        <taxon>Metamonada</taxon>
        <taxon>Preaxostyla</taxon>
        <taxon>Oxymonadida</taxon>
        <taxon>Streblomastigidae</taxon>
        <taxon>Streblomastix</taxon>
    </lineage>
</organism>
<dbReference type="GO" id="GO:0016301">
    <property type="term" value="F:kinase activity"/>
    <property type="evidence" value="ECO:0007669"/>
    <property type="project" value="UniProtKB-KW"/>
</dbReference>
<dbReference type="Proteomes" id="UP000324800">
    <property type="component" value="Unassembled WGS sequence"/>
</dbReference>
<accession>A0A5J4VSM3</accession>
<gene>
    <name evidence="2" type="ORF">EZS28_018899</name>
</gene>
<reference evidence="2 3" key="1">
    <citation type="submission" date="2019-03" db="EMBL/GenBank/DDBJ databases">
        <title>Single cell metagenomics reveals metabolic interactions within the superorganism composed of flagellate Streblomastix strix and complex community of Bacteroidetes bacteria on its surface.</title>
        <authorList>
            <person name="Treitli S.C."/>
            <person name="Kolisko M."/>
            <person name="Husnik F."/>
            <person name="Keeling P."/>
            <person name="Hampl V."/>
        </authorList>
    </citation>
    <scope>NUCLEOTIDE SEQUENCE [LARGE SCALE GENOMIC DNA]</scope>
    <source>
        <strain evidence="2">ST1C</strain>
    </source>
</reference>
<protein>
    <submittedName>
        <fullName evidence="2">Putative Phosphatidylinositol 4-kinase beta 1</fullName>
    </submittedName>
</protein>
<feature type="coiled-coil region" evidence="1">
    <location>
        <begin position="139"/>
        <end position="166"/>
    </location>
</feature>
<dbReference type="PANTHER" id="PTHR45786">
    <property type="entry name" value="DNA BINDING PROTEIN-LIKE"/>
    <property type="match status" value="1"/>
</dbReference>
<dbReference type="AlphaFoldDB" id="A0A5J4VSM3"/>
<evidence type="ECO:0000313" key="3">
    <source>
        <dbReference type="Proteomes" id="UP000324800"/>
    </source>
</evidence>
<dbReference type="OrthoDB" id="5875387at2759"/>